<dbReference type="HOGENOM" id="CLU_008878_3_0_7"/>
<dbReference type="Pfam" id="PF13450">
    <property type="entry name" value="NAD_binding_8"/>
    <property type="match status" value="1"/>
</dbReference>
<dbReference type="STRING" id="96561.Dole_0994"/>
<keyword evidence="8" id="KW-1185">Reference proteome</keyword>
<evidence type="ECO:0000313" key="7">
    <source>
        <dbReference type="EMBL" id="ABW66804.1"/>
    </source>
</evidence>
<dbReference type="Pfam" id="PF05199">
    <property type="entry name" value="GMC_oxred_C"/>
    <property type="match status" value="1"/>
</dbReference>
<dbReference type="Pfam" id="PF00732">
    <property type="entry name" value="GMC_oxred_N"/>
    <property type="match status" value="1"/>
</dbReference>
<evidence type="ECO:0000256" key="4">
    <source>
        <dbReference type="ARBA" id="ARBA00023002"/>
    </source>
</evidence>
<comment type="similarity">
    <text evidence="1">Belongs to the GMC oxidoreductase family.</text>
</comment>
<dbReference type="AlphaFoldDB" id="A8ZWJ6"/>
<name>A8ZWJ6_DESOH</name>
<evidence type="ECO:0000259" key="5">
    <source>
        <dbReference type="Pfam" id="PF00732"/>
    </source>
</evidence>
<dbReference type="InterPro" id="IPR007867">
    <property type="entry name" value="GMC_OxRtase_C"/>
</dbReference>
<dbReference type="GO" id="GO:0016614">
    <property type="term" value="F:oxidoreductase activity, acting on CH-OH group of donors"/>
    <property type="evidence" value="ECO:0007669"/>
    <property type="project" value="InterPro"/>
</dbReference>
<evidence type="ECO:0000259" key="6">
    <source>
        <dbReference type="Pfam" id="PF05199"/>
    </source>
</evidence>
<evidence type="ECO:0000256" key="3">
    <source>
        <dbReference type="ARBA" id="ARBA00022827"/>
    </source>
</evidence>
<evidence type="ECO:0000313" key="8">
    <source>
        <dbReference type="Proteomes" id="UP000008561"/>
    </source>
</evidence>
<reference evidence="7 8" key="1">
    <citation type="submission" date="2007-10" db="EMBL/GenBank/DDBJ databases">
        <title>Complete sequence of Desulfococcus oleovorans Hxd3.</title>
        <authorList>
            <consortium name="US DOE Joint Genome Institute"/>
            <person name="Copeland A."/>
            <person name="Lucas S."/>
            <person name="Lapidus A."/>
            <person name="Barry K."/>
            <person name="Glavina del Rio T."/>
            <person name="Dalin E."/>
            <person name="Tice H."/>
            <person name="Pitluck S."/>
            <person name="Kiss H."/>
            <person name="Brettin T."/>
            <person name="Bruce D."/>
            <person name="Detter J.C."/>
            <person name="Han C."/>
            <person name="Schmutz J."/>
            <person name="Larimer F."/>
            <person name="Land M."/>
            <person name="Hauser L."/>
            <person name="Kyrpides N."/>
            <person name="Kim E."/>
            <person name="Wawrik B."/>
            <person name="Richardson P."/>
        </authorList>
    </citation>
    <scope>NUCLEOTIDE SEQUENCE [LARGE SCALE GENOMIC DNA]</scope>
    <source>
        <strain evidence="8">DSM 6200 / JCM 39069 / Hxd3</strain>
    </source>
</reference>
<proteinExistence type="inferred from homology"/>
<dbReference type="OrthoDB" id="337582at2"/>
<protein>
    <submittedName>
        <fullName evidence="7">Glucose-methanol-choline oxidoreductase</fullName>
    </submittedName>
</protein>
<dbReference type="PANTHER" id="PTHR46056:SF12">
    <property type="entry name" value="LONG-CHAIN-ALCOHOL OXIDASE"/>
    <property type="match status" value="1"/>
</dbReference>
<dbReference type="Gene3D" id="3.50.50.60">
    <property type="entry name" value="FAD/NAD(P)-binding domain"/>
    <property type="match status" value="2"/>
</dbReference>
<dbReference type="KEGG" id="dol:Dole_0994"/>
<evidence type="ECO:0000256" key="1">
    <source>
        <dbReference type="ARBA" id="ARBA00010790"/>
    </source>
</evidence>
<dbReference type="GO" id="GO:0050660">
    <property type="term" value="F:flavin adenine dinucleotide binding"/>
    <property type="evidence" value="ECO:0007669"/>
    <property type="project" value="InterPro"/>
</dbReference>
<feature type="domain" description="Glucose-methanol-choline oxidoreductase C-terminal" evidence="6">
    <location>
        <begin position="375"/>
        <end position="491"/>
    </location>
</feature>
<dbReference type="PANTHER" id="PTHR46056">
    <property type="entry name" value="LONG-CHAIN-ALCOHOL OXIDASE"/>
    <property type="match status" value="1"/>
</dbReference>
<gene>
    <name evidence="7" type="ordered locus">Dole_0994</name>
</gene>
<keyword evidence="4" id="KW-0560">Oxidoreductase</keyword>
<dbReference type="RefSeq" id="WP_012174422.1">
    <property type="nucleotide sequence ID" value="NC_009943.1"/>
</dbReference>
<dbReference type="InterPro" id="IPR000172">
    <property type="entry name" value="GMC_OxRdtase_N"/>
</dbReference>
<accession>A8ZWJ6</accession>
<dbReference type="eggNOG" id="COG2303">
    <property type="taxonomic scope" value="Bacteria"/>
</dbReference>
<keyword evidence="2" id="KW-0285">Flavoprotein</keyword>
<dbReference type="SUPFAM" id="SSF51905">
    <property type="entry name" value="FAD/NAD(P)-binding domain"/>
    <property type="match status" value="1"/>
</dbReference>
<feature type="domain" description="Glucose-methanol-choline oxidoreductase N-terminal" evidence="5">
    <location>
        <begin position="63"/>
        <end position="283"/>
    </location>
</feature>
<evidence type="ECO:0000256" key="2">
    <source>
        <dbReference type="ARBA" id="ARBA00022630"/>
    </source>
</evidence>
<dbReference type="EMBL" id="CP000859">
    <property type="protein sequence ID" value="ABW66804.1"/>
    <property type="molecule type" value="Genomic_DNA"/>
</dbReference>
<dbReference type="Proteomes" id="UP000008561">
    <property type="component" value="Chromosome"/>
</dbReference>
<keyword evidence="3" id="KW-0274">FAD</keyword>
<sequence>MIKEYKDIAGDIEETVDVCVIGTGAGGAVVAADLAEKGLRVAVLEEGSRFTIKNFNQDPADMMAMMYRDDGFTVTLGLPPVSLPLGKAVGGTTIINSATCFRTPKPVVEKWADRYDCAGLSYDTLAPYFDGVEKAISVVELSEDVLGKNYQIVRRGAKKLGIETKPLKHNVKGCEGAGVCQWGCVKQAKQSTDLAYIPRADKAGARIYANCRAKRIVTEAGRVVGVKGRVVNPANGRETGSFFIRARIVCAAMGSMITPAFLLKNRLANVSGQVGRNLTIHPCGRVVAEMDEVVNGHHGVSQGGFIDAFADEGIMLEGIFIPPGVMGLALPGMGQKHKALARAYNNIAAFGVMVSDTTRGRILPGLPGYAYTAWYSLNQADAETLRKGVGILADIFFAAGARRVFTGCFKLPEITGKQELERFKTMPIRPWHFELMAFHPLGTCRMGNNPRSAVVNLNLESHDVKGLFITDGSVFPSSLGVNPQVTIMAFAARAADYIAAHAGRY</sequence>
<dbReference type="InterPro" id="IPR036188">
    <property type="entry name" value="FAD/NAD-bd_sf"/>
</dbReference>
<organism evidence="7 8">
    <name type="scientific">Desulfosudis oleivorans (strain DSM 6200 / JCM 39069 / Hxd3)</name>
    <name type="common">Desulfococcus oleovorans</name>
    <dbReference type="NCBI Taxonomy" id="96561"/>
    <lineage>
        <taxon>Bacteria</taxon>
        <taxon>Pseudomonadati</taxon>
        <taxon>Thermodesulfobacteriota</taxon>
        <taxon>Desulfobacteria</taxon>
        <taxon>Desulfobacterales</taxon>
        <taxon>Desulfosudaceae</taxon>
        <taxon>Desulfosudis</taxon>
    </lineage>
</organism>